<evidence type="ECO:0000256" key="5">
    <source>
        <dbReference type="ARBA" id="ARBA00022491"/>
    </source>
</evidence>
<feature type="domain" description="NOT2/NOT3/NOT5 C-terminal" evidence="13">
    <location>
        <begin position="694"/>
        <end position="758"/>
    </location>
</feature>
<keyword evidence="6" id="KW-0597">Phosphoprotein</keyword>
<feature type="compositionally biased region" description="Polar residues" evidence="11">
    <location>
        <begin position="280"/>
        <end position="295"/>
    </location>
</feature>
<organism evidence="14 15">
    <name type="scientific">Kockovaella imperatae</name>
    <dbReference type="NCBI Taxonomy" id="4999"/>
    <lineage>
        <taxon>Eukaryota</taxon>
        <taxon>Fungi</taxon>
        <taxon>Dikarya</taxon>
        <taxon>Basidiomycota</taxon>
        <taxon>Agaricomycotina</taxon>
        <taxon>Tremellomycetes</taxon>
        <taxon>Tremellales</taxon>
        <taxon>Cuniculitremaceae</taxon>
        <taxon>Kockovaella</taxon>
    </lineage>
</organism>
<evidence type="ECO:0000256" key="11">
    <source>
        <dbReference type="SAM" id="MobiDB-lite"/>
    </source>
</evidence>
<feature type="compositionally biased region" description="Low complexity" evidence="11">
    <location>
        <begin position="463"/>
        <end position="472"/>
    </location>
</feature>
<comment type="function">
    <text evidence="10">Acts as component of the CCR4-NOT core complex, which in the nucleus seems to be a general transcription factor, and in the cytoplasm the major mRNA deadenylase involved in mRNA turnover. The NOT protein subcomplex negatively regulates the basal and activated transcription of many genes. Preferentially affects TC-type TATA element-dependent transcription. Could directly or indirectly inhibit component(s) of the general transcription machinery.</text>
</comment>
<evidence type="ECO:0000256" key="2">
    <source>
        <dbReference type="ARBA" id="ARBA00004496"/>
    </source>
</evidence>
<dbReference type="STRING" id="4999.A0A1Y1ULJ6"/>
<feature type="compositionally biased region" description="Polar residues" evidence="11">
    <location>
        <begin position="489"/>
        <end position="501"/>
    </location>
</feature>
<feature type="compositionally biased region" description="Polar residues" evidence="11">
    <location>
        <begin position="446"/>
        <end position="456"/>
    </location>
</feature>
<evidence type="ECO:0000256" key="1">
    <source>
        <dbReference type="ARBA" id="ARBA00004123"/>
    </source>
</evidence>
<keyword evidence="4 10" id="KW-0963">Cytoplasm</keyword>
<evidence type="ECO:0000256" key="3">
    <source>
        <dbReference type="ARBA" id="ARBA00007682"/>
    </source>
</evidence>
<dbReference type="InterPro" id="IPR007207">
    <property type="entry name" value="Not_N"/>
</dbReference>
<gene>
    <name evidence="14" type="ORF">BD324DRAFT_607406</name>
</gene>
<evidence type="ECO:0000256" key="4">
    <source>
        <dbReference type="ARBA" id="ARBA00022490"/>
    </source>
</evidence>
<comment type="subcellular location">
    <subcellularLocation>
        <location evidence="2 10">Cytoplasm</location>
    </subcellularLocation>
    <subcellularLocation>
        <location evidence="1 10">Nucleus</location>
    </subcellularLocation>
</comment>
<keyword evidence="10" id="KW-0010">Activator</keyword>
<feature type="compositionally biased region" description="Basic and acidic residues" evidence="11">
    <location>
        <begin position="265"/>
        <end position="274"/>
    </location>
</feature>
<dbReference type="Proteomes" id="UP000193218">
    <property type="component" value="Unassembled WGS sequence"/>
</dbReference>
<sequence length="761" mass="83346">MAQRKLQAEIDKTLKAVAVGVETFESTFEKLQHASSTTQKEKVETDLKTQIKKLQRIRDQIKSWISSSDIKDKTALIDGRKSIETQMERFKALEKEMKMKAFSKEGLIAQSKLDPAEKAKREIVDWIGNTVDELSRQIELTEAEAESLNTGKKKKGQGADRLGELETLNERRQWHIARLEVVQRMLENGQLQTDQVEAIQEDVKYFVEANTEEDFEEDEGIYDELNLVDEDDYTGDLHNDETSNLDSASVADTVDTAPLPLPKTPAKDDKDSGGGHKKTTPASRSLSMSQGTSGPSAVAALEDPPSPIAGKKQPVRKTTAETKPAATPEKAAVKTDASSKEIPAAAQPTGTTPVTKTLPPIRYAAAAAAAVASQIPAMPTVPAPVPSDSPRKEDAPTGSATANTTSIPPPPSSAEPPKDSSPFQSASAPPPPPGLSKSPAPLAPSNTVTSPVSTNGPAPPFAQAPAQTQQASAPPPPPGVSAPPGYPTAPQTQPGTASDPQTARAPASTAQGPPAQQPIQNQASGSRVTSPPSAGAPQGVMGNLMHSFDMAKESSERRSNDINELNAALDTSYLNAPHLEDSEPPRYYHPRTPIKTPSYYPQTRLPILEDKRSYQRMEIDQLFFVFYYMTGTYEQCVKTVTGGICADISVFFVFLPCLIFATPARWHPIALLRWCLLLPSLRSLRSACSLCSLRWAAAQELKRQSWRFHKQYLTWFQRAHNPQAVTSDYEQGGYFYFDWENSWCQRKKSDFRFEYRWLSDD</sequence>
<accession>A0A1Y1ULJ6</accession>
<reference evidence="14 15" key="1">
    <citation type="submission" date="2017-03" db="EMBL/GenBank/DDBJ databases">
        <title>Widespread Adenine N6-methylation of Active Genes in Fungi.</title>
        <authorList>
            <consortium name="DOE Joint Genome Institute"/>
            <person name="Mondo S.J."/>
            <person name="Dannebaum R.O."/>
            <person name="Kuo R.C."/>
            <person name="Louie K.B."/>
            <person name="Bewick A.J."/>
            <person name="Labutti K."/>
            <person name="Haridas S."/>
            <person name="Kuo A."/>
            <person name="Salamov A."/>
            <person name="Ahrendt S.R."/>
            <person name="Lau R."/>
            <person name="Bowen B.P."/>
            <person name="Lipzen A."/>
            <person name="Sullivan W."/>
            <person name="Andreopoulos W.B."/>
            <person name="Clum A."/>
            <person name="Lindquist E."/>
            <person name="Daum C."/>
            <person name="Northen T.R."/>
            <person name="Ramamoorthy G."/>
            <person name="Schmitz R.J."/>
            <person name="Gryganskyi A."/>
            <person name="Culley D."/>
            <person name="Magnuson J."/>
            <person name="James T.Y."/>
            <person name="O'Malley M.A."/>
            <person name="Stajich J.E."/>
            <person name="Spatafora J.W."/>
            <person name="Visel A."/>
            <person name="Grigoriev I.V."/>
        </authorList>
    </citation>
    <scope>NUCLEOTIDE SEQUENCE [LARGE SCALE GENOMIC DNA]</scope>
    <source>
        <strain evidence="14 15">NRRL Y-17943</strain>
    </source>
</reference>
<dbReference type="InterPro" id="IPR007282">
    <property type="entry name" value="NOT2/3/5_C"/>
</dbReference>
<dbReference type="EMBL" id="NBSH01000003">
    <property type="protein sequence ID" value="ORX38920.1"/>
    <property type="molecule type" value="Genomic_DNA"/>
</dbReference>
<dbReference type="Pfam" id="PF04065">
    <property type="entry name" value="Not3"/>
    <property type="match status" value="1"/>
</dbReference>
<evidence type="ECO:0000313" key="14">
    <source>
        <dbReference type="EMBL" id="ORX38920.1"/>
    </source>
</evidence>
<evidence type="ECO:0000256" key="10">
    <source>
        <dbReference type="PIRNR" id="PIRNR005290"/>
    </source>
</evidence>
<evidence type="ECO:0000256" key="7">
    <source>
        <dbReference type="ARBA" id="ARBA00023015"/>
    </source>
</evidence>
<dbReference type="GO" id="GO:0000289">
    <property type="term" value="P:nuclear-transcribed mRNA poly(A) tail shortening"/>
    <property type="evidence" value="ECO:0007669"/>
    <property type="project" value="UniProtKB-ARBA"/>
</dbReference>
<dbReference type="GeneID" id="33555877"/>
<evidence type="ECO:0000256" key="8">
    <source>
        <dbReference type="ARBA" id="ARBA00023163"/>
    </source>
</evidence>
<feature type="domain" description="NOT2/NOT3/NOT5 C-terminal" evidence="13">
    <location>
        <begin position="572"/>
        <end position="637"/>
    </location>
</feature>
<dbReference type="InterPro" id="IPR012270">
    <property type="entry name" value="CCR4-NOT_su3/5"/>
</dbReference>
<dbReference type="PANTHER" id="PTHR23326">
    <property type="entry name" value="CCR4 NOT-RELATED"/>
    <property type="match status" value="1"/>
</dbReference>
<dbReference type="FunCoup" id="A0A1Y1ULJ6">
    <property type="interactions" value="488"/>
</dbReference>
<proteinExistence type="inferred from homology"/>
<feature type="compositionally biased region" description="Pro residues" evidence="11">
    <location>
        <begin position="473"/>
        <end position="487"/>
    </location>
</feature>
<name>A0A1Y1ULJ6_9TREE</name>
<dbReference type="GO" id="GO:0005634">
    <property type="term" value="C:nucleus"/>
    <property type="evidence" value="ECO:0007669"/>
    <property type="project" value="UniProtKB-SubCell"/>
</dbReference>
<evidence type="ECO:0000313" key="15">
    <source>
        <dbReference type="Proteomes" id="UP000193218"/>
    </source>
</evidence>
<dbReference type="Gene3D" id="2.30.30.1020">
    <property type="entry name" value="CCR4-NOT complex subunit 2/3/5, C-terminal domain"/>
    <property type="match status" value="2"/>
</dbReference>
<keyword evidence="7 10" id="KW-0805">Transcription regulation</keyword>
<evidence type="ECO:0000256" key="9">
    <source>
        <dbReference type="ARBA" id="ARBA00023242"/>
    </source>
</evidence>
<dbReference type="InterPro" id="IPR038635">
    <property type="entry name" value="CCR4-NOT_su2/3/5_C_sf"/>
</dbReference>
<evidence type="ECO:0000259" key="13">
    <source>
        <dbReference type="Pfam" id="PF04153"/>
    </source>
</evidence>
<dbReference type="GO" id="GO:0030015">
    <property type="term" value="C:CCR4-NOT core complex"/>
    <property type="evidence" value="ECO:0007669"/>
    <property type="project" value="UniProtKB-UniRule"/>
</dbReference>
<dbReference type="GO" id="GO:0000932">
    <property type="term" value="C:P-body"/>
    <property type="evidence" value="ECO:0007669"/>
    <property type="project" value="UniProtKB-UniRule"/>
</dbReference>
<protein>
    <recommendedName>
        <fullName evidence="10">General negative regulator of transcription subunit</fullName>
    </recommendedName>
</protein>
<keyword evidence="9 10" id="KW-0539">Nucleus</keyword>
<dbReference type="GO" id="GO:0006355">
    <property type="term" value="P:regulation of DNA-templated transcription"/>
    <property type="evidence" value="ECO:0007669"/>
    <property type="project" value="InterPro"/>
</dbReference>
<feature type="compositionally biased region" description="Low complexity" evidence="11">
    <location>
        <begin position="321"/>
        <end position="330"/>
    </location>
</feature>
<dbReference type="InterPro" id="IPR040168">
    <property type="entry name" value="Not2/3/5"/>
</dbReference>
<dbReference type="AlphaFoldDB" id="A0A1Y1ULJ6"/>
<comment type="similarity">
    <text evidence="3 10">Belongs to the CNOT2/3/5 family.</text>
</comment>
<feature type="domain" description="CCR4-Not complex component Not N-terminal" evidence="12">
    <location>
        <begin position="3"/>
        <end position="227"/>
    </location>
</feature>
<dbReference type="OrthoDB" id="293823at2759"/>
<feature type="region of interest" description="Disordered" evidence="11">
    <location>
        <begin position="232"/>
        <end position="542"/>
    </location>
</feature>
<comment type="caution">
    <text evidence="14">The sequence shown here is derived from an EMBL/GenBank/DDBJ whole genome shotgun (WGS) entry which is preliminary data.</text>
</comment>
<feature type="compositionally biased region" description="Low complexity" evidence="11">
    <location>
        <begin position="435"/>
        <end position="445"/>
    </location>
</feature>
<keyword evidence="8 10" id="KW-0804">Transcription</keyword>
<dbReference type="PIRSF" id="PIRSF005290">
    <property type="entry name" value="NOT_su_3_5"/>
    <property type="match status" value="1"/>
</dbReference>
<dbReference type="RefSeq" id="XP_021872783.1">
    <property type="nucleotide sequence ID" value="XM_022014069.1"/>
</dbReference>
<keyword evidence="5 10" id="KW-0678">Repressor</keyword>
<evidence type="ECO:0000256" key="6">
    <source>
        <dbReference type="ARBA" id="ARBA00022553"/>
    </source>
</evidence>
<keyword evidence="15" id="KW-1185">Reference proteome</keyword>
<dbReference type="InParanoid" id="A0A1Y1ULJ6"/>
<feature type="compositionally biased region" description="Polar residues" evidence="11">
    <location>
        <begin position="517"/>
        <end position="532"/>
    </location>
</feature>
<evidence type="ECO:0000259" key="12">
    <source>
        <dbReference type="Pfam" id="PF04065"/>
    </source>
</evidence>
<dbReference type="Pfam" id="PF04153">
    <property type="entry name" value="NOT2_3_5_C"/>
    <property type="match status" value="2"/>
</dbReference>